<dbReference type="Gene3D" id="2.60.40.420">
    <property type="entry name" value="Cupredoxins - blue copper proteins"/>
    <property type="match status" value="3"/>
</dbReference>
<feature type="region of interest" description="Disordered" evidence="2">
    <location>
        <begin position="1"/>
        <end position="70"/>
    </location>
</feature>
<feature type="domain" description="Transglutaminase-like" evidence="4">
    <location>
        <begin position="348"/>
        <end position="416"/>
    </location>
</feature>
<gene>
    <name evidence="5" type="ORF">BRAFLDRAFT_83241</name>
</gene>
<feature type="region of interest" description="Disordered" evidence="2">
    <location>
        <begin position="98"/>
        <end position="117"/>
    </location>
</feature>
<feature type="compositionally biased region" description="Polar residues" evidence="2">
    <location>
        <begin position="132"/>
        <end position="164"/>
    </location>
</feature>
<protein>
    <recommendedName>
        <fullName evidence="4">Transglutaminase-like domain-containing protein</fullName>
    </recommendedName>
</protein>
<dbReference type="Pfam" id="PF00394">
    <property type="entry name" value="Cu-oxidase"/>
    <property type="match status" value="1"/>
</dbReference>
<feature type="compositionally biased region" description="Polar residues" evidence="2">
    <location>
        <begin position="104"/>
        <end position="117"/>
    </location>
</feature>
<accession>C3YYU1</accession>
<dbReference type="SMART" id="SM00460">
    <property type="entry name" value="TGc"/>
    <property type="match status" value="1"/>
</dbReference>
<dbReference type="FunFam" id="2.60.40.420:FF:000100">
    <property type="entry name" value="Uncharacterized protein"/>
    <property type="match status" value="1"/>
</dbReference>
<feature type="compositionally biased region" description="Basic and acidic residues" evidence="2">
    <location>
        <begin position="186"/>
        <end position="198"/>
    </location>
</feature>
<comment type="similarity">
    <text evidence="1">Belongs to the multicopper oxidase family.</text>
</comment>
<dbReference type="SUPFAM" id="SSF49503">
    <property type="entry name" value="Cupredoxins"/>
    <property type="match status" value="3"/>
</dbReference>
<evidence type="ECO:0000256" key="1">
    <source>
        <dbReference type="ARBA" id="ARBA00010609"/>
    </source>
</evidence>
<sequence>MGSSCSSLSSATVVTTAKNVNGVPTRKQPPVTKETDRRMQNGRQQRTTTAKTKDTGKDFVSNTNIPTSQGSNLLCKHSELIQDANADVSVQYDKKSLDGVPLTNEGSTRISNASCNSQDAIESLCKPEGSERPSTPGKTATRATETQAQSKKQKPSEQSEVIQNDEQKNSKNEAKKESTTKLSDAATRELFHKSDDNSKGGNVVDTDETIRQIATHEPVSCEKADNDKTNSKDENGSTTNDGKGTGGQDDTERIPVPSPIMPEIKRRLKKVELIPDVSVFKELDDYAKQTPENAETSMRSLVNYLTLPTKTSLERIRVLFMWVATHVRYDVSAYVKGAPYGDTSPEAVFRTRLAICQGYADLFAELCSLVNIPCKTISGKAKGIDYVVGTKFKEPSNHAWNAVQIDGFWYLIDCTWAAGHSDISSRTFVFSYTEHYFLTEPEFLVSDHLPIDDSWQLLDDPVSVQTFESWVLLKARFFDLGQRMSDLNHTKSRVPTKSGSTTIKISLREPMSFVVHLKSSDGKKKLSETKDCVLHEIVNMEARFYVVPPTEGNFLLTIFAKKGTSSGSHDLLLEYVIQCKIPKAASVPFPSANGGTLRGPGHFLLDGVISGTSHLEAIIDVPDGDVKIQFEFERKLRFMCHFGEDSRWNEYVLTEAEDNCATFYVRCPEAGFHRLTIWTKEDTGSGDGSYHRHCTYIISCKKKKPKCAPFPKTFRTWTSGCKVFRPKNGHLASNRAVQFRVRWPEVVDVAAVADGKWWSTNGTMNLLHVFSLVCLCVTMATTQRCTDDVCEFTLVVRYARTMTYTDRDGKVHGVKILPNGSLQRMDGSIVSVEEAITADGVQRNVILVNDQFPGPTLEVMEGAQMVVTVVNKLLKEATSLHFHGMYMRGVPHMDGVPYVTQCPILPMQSFTYRFKAEPAGTHWYHSHLGSQKDDGLYGAFIVHKNSMPTTPSLPMFLQDWWHDDFDDMDVFAKGPGRFIVHPKDRGYSFDGEDLSNYNFESALINGRGRYNNNSAPLTRFEISSGETLRFRLIHVGAEYTFRVSIDAHSMTVVANDGHDVEPVQVQSILVFPGESYDFEVVGDPSNSGTYWIRAQTLLAGKGPDVEPEDRLQEVRAILAHANSPTDEDPNSAMQTCTENSPCRVLNCPFPAFPAGSNTECVYVSDLNSTEEYTIPDESETEEYFFTFVGGSTVNGRRFATPKKPLIFKAPYDITPCEATCEMDMCTCTYMVEIPPGKTIRFVLINGHHPFHLHGYDFRVLAMGFPDYNKTTGRLLAPNTDIDCGNDRRCRMASWNVKRPNMNYNKPPIRDTVVVPALGYTVIEFRTGGMSMIIAEALDKLPALPYGFPTCGDFTGTEKPPGGGSGETTTDASTAKSVTLVELEHPELIIIIVVSAALSATIAVMAVSFYNARVNKSKKMMIETPPAVPQDLEDTVTMGD</sequence>
<dbReference type="InterPro" id="IPR008972">
    <property type="entry name" value="Cupredoxin"/>
</dbReference>
<dbReference type="Pfam" id="PF23265">
    <property type="entry name" value="Ig-like_KY"/>
    <property type="match status" value="2"/>
</dbReference>
<dbReference type="EMBL" id="GG666565">
    <property type="protein sequence ID" value="EEN54449.1"/>
    <property type="molecule type" value="Genomic_DNA"/>
</dbReference>
<dbReference type="eggNOG" id="KOG4575">
    <property type="taxonomic scope" value="Eukaryota"/>
</dbReference>
<dbReference type="CDD" id="cd13884">
    <property type="entry name" value="CuRO_2_tcLCC_insect_like"/>
    <property type="match status" value="1"/>
</dbReference>
<feature type="region of interest" description="Disordered" evidence="2">
    <location>
        <begin position="125"/>
        <end position="258"/>
    </location>
</feature>
<evidence type="ECO:0000256" key="3">
    <source>
        <dbReference type="SAM" id="Phobius"/>
    </source>
</evidence>
<dbReference type="PANTHER" id="PTHR46333:SF2">
    <property type="entry name" value="CYTOKINESIS PROTEIN 3"/>
    <property type="match status" value="1"/>
</dbReference>
<feature type="compositionally biased region" description="Basic and acidic residues" evidence="2">
    <location>
        <begin position="219"/>
        <end position="235"/>
    </location>
</feature>
<keyword evidence="3" id="KW-1133">Transmembrane helix</keyword>
<dbReference type="GO" id="GO:0005507">
    <property type="term" value="F:copper ion binding"/>
    <property type="evidence" value="ECO:0007669"/>
    <property type="project" value="InterPro"/>
</dbReference>
<dbReference type="Gene3D" id="3.10.620.30">
    <property type="match status" value="1"/>
</dbReference>
<dbReference type="SUPFAM" id="SSF54001">
    <property type="entry name" value="Cysteine proteinases"/>
    <property type="match status" value="1"/>
</dbReference>
<keyword evidence="3" id="KW-0812">Transmembrane</keyword>
<feature type="compositionally biased region" description="Polar residues" evidence="2">
    <location>
        <begin position="60"/>
        <end position="70"/>
    </location>
</feature>
<name>C3YYU1_BRAFL</name>
<organism>
    <name type="scientific">Branchiostoma floridae</name>
    <name type="common">Florida lancelet</name>
    <name type="synonym">Amphioxus</name>
    <dbReference type="NCBI Taxonomy" id="7739"/>
    <lineage>
        <taxon>Eukaryota</taxon>
        <taxon>Metazoa</taxon>
        <taxon>Chordata</taxon>
        <taxon>Cephalochordata</taxon>
        <taxon>Leptocardii</taxon>
        <taxon>Amphioxiformes</taxon>
        <taxon>Branchiostomatidae</taxon>
        <taxon>Branchiostoma</taxon>
    </lineage>
</organism>
<dbReference type="eggNOG" id="KOG1263">
    <property type="taxonomic scope" value="Eukaryota"/>
</dbReference>
<dbReference type="InParanoid" id="C3YYU1"/>
<evidence type="ECO:0000313" key="5">
    <source>
        <dbReference type="EMBL" id="EEN54449.1"/>
    </source>
</evidence>
<dbReference type="Pfam" id="PF07731">
    <property type="entry name" value="Cu-oxidase_2"/>
    <property type="match status" value="1"/>
</dbReference>
<dbReference type="Pfam" id="PF07732">
    <property type="entry name" value="Cu-oxidase_3"/>
    <property type="match status" value="1"/>
</dbReference>
<keyword evidence="3" id="KW-0472">Membrane</keyword>
<dbReference type="FunFam" id="2.60.40.420:FF:000120">
    <property type="entry name" value="Uncharacterized protein"/>
    <property type="match status" value="1"/>
</dbReference>
<dbReference type="InterPro" id="IPR002931">
    <property type="entry name" value="Transglutaminase-like"/>
</dbReference>
<proteinExistence type="inferred from homology"/>
<evidence type="ECO:0000256" key="2">
    <source>
        <dbReference type="SAM" id="MobiDB-lite"/>
    </source>
</evidence>
<feature type="transmembrane region" description="Helical" evidence="3">
    <location>
        <begin position="1387"/>
        <end position="1411"/>
    </location>
</feature>
<dbReference type="InterPro" id="IPR011707">
    <property type="entry name" value="Cu-oxidase-like_N"/>
</dbReference>
<dbReference type="Pfam" id="PF01841">
    <property type="entry name" value="Transglut_core"/>
    <property type="match status" value="1"/>
</dbReference>
<dbReference type="InterPro" id="IPR038765">
    <property type="entry name" value="Papain-like_cys_pep_sf"/>
</dbReference>
<dbReference type="PANTHER" id="PTHR46333">
    <property type="entry name" value="CYTOKINESIS PROTEIN 3"/>
    <property type="match status" value="1"/>
</dbReference>
<dbReference type="CDD" id="cd13858">
    <property type="entry name" value="CuRO_1_tcLCC2_insect_like"/>
    <property type="match status" value="1"/>
</dbReference>
<dbReference type="InterPro" id="IPR011706">
    <property type="entry name" value="Cu-oxidase_C"/>
</dbReference>
<reference evidence="5" key="1">
    <citation type="journal article" date="2008" name="Nature">
        <title>The amphioxus genome and the evolution of the chordate karyotype.</title>
        <authorList>
            <consortium name="US DOE Joint Genome Institute (JGI-PGF)"/>
            <person name="Putnam N.H."/>
            <person name="Butts T."/>
            <person name="Ferrier D.E.K."/>
            <person name="Furlong R.F."/>
            <person name="Hellsten U."/>
            <person name="Kawashima T."/>
            <person name="Robinson-Rechavi M."/>
            <person name="Shoguchi E."/>
            <person name="Terry A."/>
            <person name="Yu J.-K."/>
            <person name="Benito-Gutierrez E.L."/>
            <person name="Dubchak I."/>
            <person name="Garcia-Fernandez J."/>
            <person name="Gibson-Brown J.J."/>
            <person name="Grigoriev I.V."/>
            <person name="Horton A.C."/>
            <person name="de Jong P.J."/>
            <person name="Jurka J."/>
            <person name="Kapitonov V.V."/>
            <person name="Kohara Y."/>
            <person name="Kuroki Y."/>
            <person name="Lindquist E."/>
            <person name="Lucas S."/>
            <person name="Osoegawa K."/>
            <person name="Pennacchio L.A."/>
            <person name="Salamov A.A."/>
            <person name="Satou Y."/>
            <person name="Sauka-Spengler T."/>
            <person name="Schmutz J."/>
            <person name="Shin-I T."/>
            <person name="Toyoda A."/>
            <person name="Bronner-Fraser M."/>
            <person name="Fujiyama A."/>
            <person name="Holland L.Z."/>
            <person name="Holland P.W.H."/>
            <person name="Satoh N."/>
            <person name="Rokhsar D.S."/>
        </authorList>
    </citation>
    <scope>NUCLEOTIDE SEQUENCE [LARGE SCALE GENOMIC DNA]</scope>
    <source>
        <strain evidence="5">S238N-H82</strain>
        <tissue evidence="5">Testes</tissue>
    </source>
</reference>
<dbReference type="InterPro" id="IPR052557">
    <property type="entry name" value="CAP/Cytokinesis_protein"/>
</dbReference>
<feature type="compositionally biased region" description="Low complexity" evidence="2">
    <location>
        <begin position="1"/>
        <end position="10"/>
    </location>
</feature>
<dbReference type="InterPro" id="IPR001117">
    <property type="entry name" value="Cu-oxidase_2nd"/>
</dbReference>
<feature type="compositionally biased region" description="Basic and acidic residues" evidence="2">
    <location>
        <begin position="165"/>
        <end position="179"/>
    </location>
</feature>
<dbReference type="GO" id="GO:0016491">
    <property type="term" value="F:oxidoreductase activity"/>
    <property type="evidence" value="ECO:0007669"/>
    <property type="project" value="InterPro"/>
</dbReference>
<dbReference type="InterPro" id="IPR056564">
    <property type="entry name" value="Ig-like_KY"/>
</dbReference>
<evidence type="ECO:0000259" key="4">
    <source>
        <dbReference type="SMART" id="SM00460"/>
    </source>
</evidence>